<feature type="region of interest" description="Disordered" evidence="2">
    <location>
        <begin position="1"/>
        <end position="32"/>
    </location>
</feature>
<keyword evidence="1" id="KW-0175">Coiled coil</keyword>
<accession>N6UWP7</accession>
<dbReference type="HOGENOM" id="CLU_961627_0_0_1"/>
<feature type="non-terminal residue" evidence="3">
    <location>
        <position position="1"/>
    </location>
</feature>
<evidence type="ECO:0000313" key="3">
    <source>
        <dbReference type="EMBL" id="ENN83342.1"/>
    </source>
</evidence>
<dbReference type="OrthoDB" id="6429491at2759"/>
<name>N6UWP7_DENPD</name>
<dbReference type="PANTHER" id="PTHR46606">
    <property type="entry name" value="SHOOTIN-1"/>
    <property type="match status" value="1"/>
</dbReference>
<dbReference type="GO" id="GO:0044295">
    <property type="term" value="C:axonal growth cone"/>
    <property type="evidence" value="ECO:0007669"/>
    <property type="project" value="TreeGrafter"/>
</dbReference>
<dbReference type="GO" id="GO:0031252">
    <property type="term" value="C:cell leading edge"/>
    <property type="evidence" value="ECO:0007669"/>
    <property type="project" value="TreeGrafter"/>
</dbReference>
<organism evidence="3">
    <name type="scientific">Dendroctonus ponderosae</name>
    <name type="common">Mountain pine beetle</name>
    <dbReference type="NCBI Taxonomy" id="77166"/>
    <lineage>
        <taxon>Eukaryota</taxon>
        <taxon>Metazoa</taxon>
        <taxon>Ecdysozoa</taxon>
        <taxon>Arthropoda</taxon>
        <taxon>Hexapoda</taxon>
        <taxon>Insecta</taxon>
        <taxon>Pterygota</taxon>
        <taxon>Neoptera</taxon>
        <taxon>Endopterygota</taxon>
        <taxon>Coleoptera</taxon>
        <taxon>Polyphaga</taxon>
        <taxon>Cucujiformia</taxon>
        <taxon>Curculionidae</taxon>
        <taxon>Scolytinae</taxon>
        <taxon>Dendroctonus</taxon>
    </lineage>
</organism>
<dbReference type="GO" id="GO:2001224">
    <property type="term" value="P:positive regulation of neuron migration"/>
    <property type="evidence" value="ECO:0007669"/>
    <property type="project" value="TreeGrafter"/>
</dbReference>
<gene>
    <name evidence="3" type="ORF">YQE_00299</name>
</gene>
<dbReference type="GO" id="GO:0005737">
    <property type="term" value="C:cytoplasm"/>
    <property type="evidence" value="ECO:0007669"/>
    <property type="project" value="TreeGrafter"/>
</dbReference>
<evidence type="ECO:0000256" key="1">
    <source>
        <dbReference type="SAM" id="Coils"/>
    </source>
</evidence>
<evidence type="ECO:0000256" key="2">
    <source>
        <dbReference type="SAM" id="MobiDB-lite"/>
    </source>
</evidence>
<dbReference type="PANTHER" id="PTHR46606:SF5">
    <property type="entry name" value="SHOOTIN-1"/>
    <property type="match status" value="1"/>
</dbReference>
<protein>
    <submittedName>
        <fullName evidence="3">Uncharacterized protein</fullName>
    </submittedName>
</protein>
<dbReference type="AlphaFoldDB" id="N6UWP7"/>
<feature type="compositionally biased region" description="Basic and acidic residues" evidence="2">
    <location>
        <begin position="23"/>
        <end position="32"/>
    </location>
</feature>
<feature type="coiled-coil region" evidence="1">
    <location>
        <begin position="169"/>
        <end position="238"/>
    </location>
</feature>
<feature type="compositionally biased region" description="Polar residues" evidence="2">
    <location>
        <begin position="11"/>
        <end position="21"/>
    </location>
</feature>
<proteinExistence type="predicted"/>
<dbReference type="EMBL" id="KB735589">
    <property type="protein sequence ID" value="ENN83342.1"/>
    <property type="molecule type" value="Genomic_DNA"/>
</dbReference>
<sequence length="290" mass="34004">SSIPLRRPLSRQGSTSSTACSDATHRWKQKLEESEERRKLLLSDKEKALRSLQEVERRHLQLQERHEQLETELFEKNEEFTRLSTASKNLYKEYETLKHQYETETGAMSRALKDATQWYKENRQLRRRTLMLPPDQDAVDEGQLSAEVAELQTELDGVRQTEFQTLEQNAKLCEELEAAQQDRARLEAALATLRHDHAQLLRVSDLMRKELEELREVRNAQRNDIVQLRKEAGEQKKERNILAHQSNLLLQGLSEENGTDSLMLLQEIESLKRTIEEERTKYEEELNGLQ</sequence>
<dbReference type="InterPro" id="IPR024849">
    <property type="entry name" value="Shootin-1"/>
</dbReference>
<dbReference type="GO" id="GO:0048812">
    <property type="term" value="P:neuron projection morphogenesis"/>
    <property type="evidence" value="ECO:0007669"/>
    <property type="project" value="TreeGrafter"/>
</dbReference>
<reference evidence="3" key="1">
    <citation type="journal article" date="2013" name="Genome Biol.">
        <title>Draft genome of the mountain pine beetle, Dendroctonus ponderosae Hopkins, a major forest pest.</title>
        <authorList>
            <person name="Keeling C.I."/>
            <person name="Yuen M.M."/>
            <person name="Liao N.Y."/>
            <person name="Docking T.R."/>
            <person name="Chan S.K."/>
            <person name="Taylor G.A."/>
            <person name="Palmquist D.L."/>
            <person name="Jackman S.D."/>
            <person name="Nguyen A."/>
            <person name="Li M."/>
            <person name="Henderson H."/>
            <person name="Janes J.K."/>
            <person name="Zhao Y."/>
            <person name="Pandoh P."/>
            <person name="Moore R."/>
            <person name="Sperling F.A."/>
            <person name="Huber D.P."/>
            <person name="Birol I."/>
            <person name="Jones S.J."/>
            <person name="Bohlmann J."/>
        </authorList>
    </citation>
    <scope>NUCLEOTIDE SEQUENCE</scope>
</reference>
<feature type="non-terminal residue" evidence="3">
    <location>
        <position position="290"/>
    </location>
</feature>